<gene>
    <name evidence="1" type="ORF">KI387_038610</name>
</gene>
<reference evidence="1 2" key="1">
    <citation type="journal article" date="2021" name="Nat. Plants">
        <title>The Taxus genome provides insights into paclitaxel biosynthesis.</title>
        <authorList>
            <person name="Xiong X."/>
            <person name="Gou J."/>
            <person name="Liao Q."/>
            <person name="Li Y."/>
            <person name="Zhou Q."/>
            <person name="Bi G."/>
            <person name="Li C."/>
            <person name="Du R."/>
            <person name="Wang X."/>
            <person name="Sun T."/>
            <person name="Guo L."/>
            <person name="Liang H."/>
            <person name="Lu P."/>
            <person name="Wu Y."/>
            <person name="Zhang Z."/>
            <person name="Ro D.K."/>
            <person name="Shang Y."/>
            <person name="Huang S."/>
            <person name="Yan J."/>
        </authorList>
    </citation>
    <scope>NUCLEOTIDE SEQUENCE [LARGE SCALE GENOMIC DNA]</scope>
    <source>
        <strain evidence="1">Ta-2019</strain>
    </source>
</reference>
<evidence type="ECO:0000313" key="1">
    <source>
        <dbReference type="EMBL" id="KAH9295022.1"/>
    </source>
</evidence>
<dbReference type="Proteomes" id="UP000824469">
    <property type="component" value="Unassembled WGS sequence"/>
</dbReference>
<evidence type="ECO:0000313" key="2">
    <source>
        <dbReference type="Proteomes" id="UP000824469"/>
    </source>
</evidence>
<dbReference type="AlphaFoldDB" id="A0AA38C6L7"/>
<dbReference type="InterPro" id="IPR043128">
    <property type="entry name" value="Rev_trsase/Diguanyl_cyclase"/>
</dbReference>
<comment type="caution">
    <text evidence="1">The sequence shown here is derived from an EMBL/GenBank/DDBJ whole genome shotgun (WGS) entry which is preliminary data.</text>
</comment>
<proteinExistence type="predicted"/>
<dbReference type="PANTHER" id="PTHR24559">
    <property type="entry name" value="TRANSPOSON TY3-I GAG-POL POLYPROTEIN"/>
    <property type="match status" value="1"/>
</dbReference>
<dbReference type="InterPro" id="IPR043502">
    <property type="entry name" value="DNA/RNA_pol_sf"/>
</dbReference>
<dbReference type="Gene3D" id="3.10.10.10">
    <property type="entry name" value="HIV Type 1 Reverse Transcriptase, subunit A, domain 1"/>
    <property type="match status" value="1"/>
</dbReference>
<dbReference type="EMBL" id="JAHRHJ020000011">
    <property type="protein sequence ID" value="KAH9295022.1"/>
    <property type="molecule type" value="Genomic_DNA"/>
</dbReference>
<feature type="non-terminal residue" evidence="1">
    <location>
        <position position="1"/>
    </location>
</feature>
<dbReference type="Gene3D" id="3.30.70.270">
    <property type="match status" value="1"/>
</dbReference>
<dbReference type="SUPFAM" id="SSF56672">
    <property type="entry name" value="DNA/RNA polymerases"/>
    <property type="match status" value="1"/>
</dbReference>
<sequence>YMELNAACVTDPFLMPFTEEILEGVAGREIYSFTDGFSGYHQVRIAQEDQEKTTFTTEW</sequence>
<accession>A0AA38C6L7</accession>
<name>A0AA38C6L7_TAXCH</name>
<dbReference type="InterPro" id="IPR053134">
    <property type="entry name" value="RNA-dir_DNA_polymerase"/>
</dbReference>
<organism evidence="1 2">
    <name type="scientific">Taxus chinensis</name>
    <name type="common">Chinese yew</name>
    <name type="synonym">Taxus wallichiana var. chinensis</name>
    <dbReference type="NCBI Taxonomy" id="29808"/>
    <lineage>
        <taxon>Eukaryota</taxon>
        <taxon>Viridiplantae</taxon>
        <taxon>Streptophyta</taxon>
        <taxon>Embryophyta</taxon>
        <taxon>Tracheophyta</taxon>
        <taxon>Spermatophyta</taxon>
        <taxon>Pinopsida</taxon>
        <taxon>Pinidae</taxon>
        <taxon>Conifers II</taxon>
        <taxon>Cupressales</taxon>
        <taxon>Taxaceae</taxon>
        <taxon>Taxus</taxon>
    </lineage>
</organism>
<keyword evidence="2" id="KW-1185">Reference proteome</keyword>
<dbReference type="PANTHER" id="PTHR24559:SF444">
    <property type="entry name" value="REVERSE TRANSCRIPTASE DOMAIN-CONTAINING PROTEIN"/>
    <property type="match status" value="1"/>
</dbReference>
<feature type="non-terminal residue" evidence="1">
    <location>
        <position position="59"/>
    </location>
</feature>
<protein>
    <submittedName>
        <fullName evidence="1">Uncharacterized protein</fullName>
    </submittedName>
</protein>